<keyword evidence="1" id="KW-0812">Transmembrane</keyword>
<dbReference type="OrthoDB" id="75724at2759"/>
<dbReference type="EMBL" id="BDSP01000087">
    <property type="protein sequence ID" value="GAX15211.1"/>
    <property type="molecule type" value="Genomic_DNA"/>
</dbReference>
<feature type="transmembrane region" description="Helical" evidence="1">
    <location>
        <begin position="62"/>
        <end position="82"/>
    </location>
</feature>
<comment type="caution">
    <text evidence="2">The sequence shown here is derived from an EMBL/GenBank/DDBJ whole genome shotgun (WGS) entry which is preliminary data.</text>
</comment>
<keyword evidence="1" id="KW-1133">Transmembrane helix</keyword>
<dbReference type="AlphaFoldDB" id="A0A1Z5JN45"/>
<evidence type="ECO:0000313" key="3">
    <source>
        <dbReference type="Proteomes" id="UP000198406"/>
    </source>
</evidence>
<organism evidence="2 3">
    <name type="scientific">Fistulifera solaris</name>
    <name type="common">Oleaginous diatom</name>
    <dbReference type="NCBI Taxonomy" id="1519565"/>
    <lineage>
        <taxon>Eukaryota</taxon>
        <taxon>Sar</taxon>
        <taxon>Stramenopiles</taxon>
        <taxon>Ochrophyta</taxon>
        <taxon>Bacillariophyta</taxon>
        <taxon>Bacillariophyceae</taxon>
        <taxon>Bacillariophycidae</taxon>
        <taxon>Naviculales</taxon>
        <taxon>Naviculaceae</taxon>
        <taxon>Fistulifera</taxon>
    </lineage>
</organism>
<keyword evidence="3" id="KW-1185">Reference proteome</keyword>
<proteinExistence type="predicted"/>
<dbReference type="InParanoid" id="A0A1Z5JN45"/>
<keyword evidence="1" id="KW-0472">Membrane</keyword>
<accession>A0A1Z5JN45</accession>
<gene>
    <name evidence="2" type="ORF">FisN_12Lh083</name>
</gene>
<reference evidence="2 3" key="1">
    <citation type="journal article" date="2015" name="Plant Cell">
        <title>Oil accumulation by the oleaginous diatom Fistulifera solaris as revealed by the genome and transcriptome.</title>
        <authorList>
            <person name="Tanaka T."/>
            <person name="Maeda Y."/>
            <person name="Veluchamy A."/>
            <person name="Tanaka M."/>
            <person name="Abida H."/>
            <person name="Marechal E."/>
            <person name="Bowler C."/>
            <person name="Muto M."/>
            <person name="Sunaga Y."/>
            <person name="Tanaka M."/>
            <person name="Yoshino T."/>
            <person name="Taniguchi T."/>
            <person name="Fukuda Y."/>
            <person name="Nemoto M."/>
            <person name="Matsumoto M."/>
            <person name="Wong P.S."/>
            <person name="Aburatani S."/>
            <person name="Fujibuchi W."/>
        </authorList>
    </citation>
    <scope>NUCLEOTIDE SEQUENCE [LARGE SCALE GENOMIC DNA]</scope>
    <source>
        <strain evidence="2 3">JPCC DA0580</strain>
    </source>
</reference>
<dbReference type="Proteomes" id="UP000198406">
    <property type="component" value="Unassembled WGS sequence"/>
</dbReference>
<name>A0A1Z5JN45_FISSO</name>
<sequence length="668" mass="76380">MSSSVLSHFPVMHNHSSSNLLLESCLAEEDNQELFLVIAVDNSLPFWRRLAIGIHADHVSGWPVIGGSFLLFVVGCFALFWGKNYHKRGRKQLDSSSSSSYHRRRRRADSMNLMRSFLQHQQDPHEDDPWDPSHQRMPQSLACRFQYPGGPVQQTIRYETMVPPPTWTEASRRLLPPDTIWNLQQPVVLQIPQRTMAFEDGRTLEVDQIGIHVVTPVESGILELYRIGAPRDEWKEHTFPSAAVAAQFQADLLALQFVGAPLLALYEALELVHRGSMAYEGKEVVLHDASIHLPPSSDTTVLPSISTEPSGVCWDDAMRCLGMHHSTIRLRLEALWWVRRSGKTGASTAPVDPKDEASSRLKPEYVGKRMLLGVVDFFRLFVPIVKETATPHSSVSRERMEELLQLRKQVAQAARWVQAYVEARKVANLGWKLEKRPIDPYWKKRLACDENQENVRHDVNAKNEYYEPTVSRDVLCPVRTKEQLKESRWWHMGLNGVAPLSSSQYQGYALVGMHSFRWDPNWSDYPLQPNLDPVAAIPSLTKLVQKHPSHHFFVHVYFAEGRRSIANVQVLVRSLPEGIDSTFDRNVDRFVRGSAEERRQRLECALQLGIDQQRLSWLARLMLSFLSFMMRITHRRRSSVGAPSSSRGRENANELCCLFNTFEVSTQK</sequence>
<protein>
    <submittedName>
        <fullName evidence="2">Uncharacterized protein</fullName>
    </submittedName>
</protein>
<evidence type="ECO:0000256" key="1">
    <source>
        <dbReference type="SAM" id="Phobius"/>
    </source>
</evidence>
<evidence type="ECO:0000313" key="2">
    <source>
        <dbReference type="EMBL" id="GAX15211.1"/>
    </source>
</evidence>